<dbReference type="InterPro" id="IPR036291">
    <property type="entry name" value="NAD(P)-bd_dom_sf"/>
</dbReference>
<dbReference type="PRINTS" id="PR00080">
    <property type="entry name" value="SDRFAMILY"/>
</dbReference>
<dbReference type="AlphaFoldDB" id="A0A7C5LZL8"/>
<gene>
    <name evidence="3" type="ORF">ENJ42_00190</name>
</gene>
<keyword evidence="2" id="KW-0560">Oxidoreductase</keyword>
<sequence length="249" mass="26323">MKSAVLITGAAGGIGTALTHAYKNAGWYVVATSRKQPQNQEDIDIFIPCDLLEIASDDTALSAFAAQVKRACLDHGVRLAALVNNAAMQILGGVEDIGAKEMTNSFLVNTQAPFRLTQTFLDDLEASEGSVLNIGTVHAQSTKAGFVAYATTKTAMHGLTRAMAVDLGRRVRVNCLAPAATETPMLKAGFEGREQAYQELAEAHPLGRIAKPEEVAQTALFLTSTAASFITGATLYCDGGVLSRLHDPV</sequence>
<dbReference type="Gene3D" id="3.40.50.720">
    <property type="entry name" value="NAD(P)-binding Rossmann-like Domain"/>
    <property type="match status" value="1"/>
</dbReference>
<dbReference type="PANTHER" id="PTHR43639:SF1">
    <property type="entry name" value="SHORT-CHAIN DEHYDROGENASE_REDUCTASE FAMILY PROTEIN"/>
    <property type="match status" value="1"/>
</dbReference>
<reference evidence="3" key="1">
    <citation type="journal article" date="2020" name="mSystems">
        <title>Genome- and Community-Level Interaction Insights into Carbon Utilization and Element Cycling Functions of Hydrothermarchaeota in Hydrothermal Sediment.</title>
        <authorList>
            <person name="Zhou Z."/>
            <person name="Liu Y."/>
            <person name="Xu W."/>
            <person name="Pan J."/>
            <person name="Luo Z.H."/>
            <person name="Li M."/>
        </authorList>
    </citation>
    <scope>NUCLEOTIDE SEQUENCE [LARGE SCALE GENOMIC DNA]</scope>
    <source>
        <strain evidence="3">HyVt-485</strain>
    </source>
</reference>
<dbReference type="Pfam" id="PF13561">
    <property type="entry name" value="adh_short_C2"/>
    <property type="match status" value="1"/>
</dbReference>
<dbReference type="InterPro" id="IPR002347">
    <property type="entry name" value="SDR_fam"/>
</dbReference>
<comment type="caution">
    <text evidence="3">The sequence shown here is derived from an EMBL/GenBank/DDBJ whole genome shotgun (WGS) entry which is preliminary data.</text>
</comment>
<comment type="similarity">
    <text evidence="1">Belongs to the short-chain dehydrogenases/reductases (SDR) family.</text>
</comment>
<proteinExistence type="inferred from homology"/>
<dbReference type="CDD" id="cd05233">
    <property type="entry name" value="SDR_c"/>
    <property type="match status" value="1"/>
</dbReference>
<dbReference type="GO" id="GO:0016491">
    <property type="term" value="F:oxidoreductase activity"/>
    <property type="evidence" value="ECO:0007669"/>
    <property type="project" value="UniProtKB-KW"/>
</dbReference>
<evidence type="ECO:0000313" key="3">
    <source>
        <dbReference type="EMBL" id="HHL42011.1"/>
    </source>
</evidence>
<organism evidence="3">
    <name type="scientific">Hellea balneolensis</name>
    <dbReference type="NCBI Taxonomy" id="287478"/>
    <lineage>
        <taxon>Bacteria</taxon>
        <taxon>Pseudomonadati</taxon>
        <taxon>Pseudomonadota</taxon>
        <taxon>Alphaproteobacteria</taxon>
        <taxon>Maricaulales</taxon>
        <taxon>Robiginitomaculaceae</taxon>
        <taxon>Hellea</taxon>
    </lineage>
</organism>
<evidence type="ECO:0000256" key="2">
    <source>
        <dbReference type="ARBA" id="ARBA00023002"/>
    </source>
</evidence>
<dbReference type="EMBL" id="DRMJ01000012">
    <property type="protein sequence ID" value="HHL42011.1"/>
    <property type="molecule type" value="Genomic_DNA"/>
</dbReference>
<protein>
    <submittedName>
        <fullName evidence="3">SDR family oxidoreductase</fullName>
    </submittedName>
</protein>
<dbReference type="Proteomes" id="UP000885830">
    <property type="component" value="Unassembled WGS sequence"/>
</dbReference>
<evidence type="ECO:0000256" key="1">
    <source>
        <dbReference type="ARBA" id="ARBA00006484"/>
    </source>
</evidence>
<dbReference type="PANTHER" id="PTHR43639">
    <property type="entry name" value="OXIDOREDUCTASE, SHORT-CHAIN DEHYDROGENASE/REDUCTASE FAMILY (AFU_ORTHOLOGUE AFUA_5G02870)"/>
    <property type="match status" value="1"/>
</dbReference>
<accession>A0A7C5LZL8</accession>
<name>A0A7C5LZL8_9PROT</name>
<dbReference type="PRINTS" id="PR00081">
    <property type="entry name" value="GDHRDH"/>
</dbReference>
<dbReference type="SUPFAM" id="SSF51735">
    <property type="entry name" value="NAD(P)-binding Rossmann-fold domains"/>
    <property type="match status" value="1"/>
</dbReference>